<dbReference type="RefSeq" id="WP_366190805.1">
    <property type="nucleotide sequence ID" value="NZ_JBFBVU010000001.1"/>
</dbReference>
<evidence type="ECO:0008006" key="3">
    <source>
        <dbReference type="Google" id="ProtNLM"/>
    </source>
</evidence>
<reference evidence="1 2" key="1">
    <citation type="submission" date="2024-07" db="EMBL/GenBank/DDBJ databases">
        <authorList>
            <person name="Kang M."/>
        </authorList>
    </citation>
    <scope>NUCLEOTIDE SEQUENCE [LARGE SCALE GENOMIC DNA]</scope>
    <source>
        <strain evidence="1 2">DFM31</strain>
    </source>
</reference>
<organism evidence="1 2">
    <name type="scientific">Meridianimarinicoccus marinus</name>
    <dbReference type="NCBI Taxonomy" id="3231483"/>
    <lineage>
        <taxon>Bacteria</taxon>
        <taxon>Pseudomonadati</taxon>
        <taxon>Pseudomonadota</taxon>
        <taxon>Alphaproteobacteria</taxon>
        <taxon>Rhodobacterales</taxon>
        <taxon>Paracoccaceae</taxon>
        <taxon>Meridianimarinicoccus</taxon>
    </lineage>
</organism>
<protein>
    <recommendedName>
        <fullName evidence="3">Mandelate racemase/muconate lactonizing enzyme N-terminal domain-containing protein</fullName>
    </recommendedName>
</protein>
<evidence type="ECO:0000313" key="2">
    <source>
        <dbReference type="Proteomes" id="UP001553161"/>
    </source>
</evidence>
<evidence type="ECO:0000313" key="1">
    <source>
        <dbReference type="EMBL" id="MEV8465373.1"/>
    </source>
</evidence>
<name>A0ABV3L4R2_9RHOB</name>
<proteinExistence type="predicted"/>
<comment type="caution">
    <text evidence="1">The sequence shown here is derived from an EMBL/GenBank/DDBJ whole genome shotgun (WGS) entry which is preliminary data.</text>
</comment>
<dbReference type="Gene3D" id="3.30.390.10">
    <property type="entry name" value="Enolase-like, N-terminal domain"/>
    <property type="match status" value="1"/>
</dbReference>
<sequence>MSSFRFHQRLTCEIETDVGTIGIGYAALAPIVVKQAIDKWFAPMVIGEDRFDVACL</sequence>
<gene>
    <name evidence="1" type="ORF">AB0T83_01075</name>
</gene>
<accession>A0ABV3L4R2</accession>
<dbReference type="EMBL" id="JBFBVU010000001">
    <property type="protein sequence ID" value="MEV8465373.1"/>
    <property type="molecule type" value="Genomic_DNA"/>
</dbReference>
<keyword evidence="2" id="KW-1185">Reference proteome</keyword>
<dbReference type="SUPFAM" id="SSF54826">
    <property type="entry name" value="Enolase N-terminal domain-like"/>
    <property type="match status" value="1"/>
</dbReference>
<dbReference type="InterPro" id="IPR029017">
    <property type="entry name" value="Enolase-like_N"/>
</dbReference>
<dbReference type="Proteomes" id="UP001553161">
    <property type="component" value="Unassembled WGS sequence"/>
</dbReference>